<dbReference type="GO" id="GO:0032259">
    <property type="term" value="P:methylation"/>
    <property type="evidence" value="ECO:0007669"/>
    <property type="project" value="UniProtKB-KW"/>
</dbReference>
<evidence type="ECO:0000256" key="1">
    <source>
        <dbReference type="ARBA" id="ARBA00005369"/>
    </source>
</evidence>
<dbReference type="PANTHER" id="PTHR11579">
    <property type="entry name" value="PROTEIN-L-ISOASPARTATE O-METHYLTRANSFERASE"/>
    <property type="match status" value="1"/>
</dbReference>
<dbReference type="GO" id="GO:0005737">
    <property type="term" value="C:cytoplasm"/>
    <property type="evidence" value="ECO:0007669"/>
    <property type="project" value="TreeGrafter"/>
</dbReference>
<protein>
    <recommendedName>
        <fullName evidence="2">Protein-L-isoaspartate O-methyltransferase</fullName>
    </recommendedName>
    <alternativeName>
        <fullName evidence="3">Protein L-isoaspartyl methyltransferase</fullName>
    </alternativeName>
</protein>
<keyword evidence="4" id="KW-0808">Transferase</keyword>
<dbReference type="PANTHER" id="PTHR11579:SF18">
    <property type="entry name" value="PROTEIN-L-ISOASPARTATE O-METHYLTRANSFERASE"/>
    <property type="match status" value="1"/>
</dbReference>
<comment type="caution">
    <text evidence="4">The sequence shown here is derived from an EMBL/GenBank/DDBJ whole genome shotgun (WGS) entry which is preliminary data.</text>
</comment>
<dbReference type="EMBL" id="JACIJK010000004">
    <property type="protein sequence ID" value="MBB5714741.1"/>
    <property type="molecule type" value="Genomic_DNA"/>
</dbReference>
<dbReference type="Gene3D" id="3.40.50.150">
    <property type="entry name" value="Vaccinia Virus protein VP39"/>
    <property type="match status" value="1"/>
</dbReference>
<dbReference type="SUPFAM" id="SSF53335">
    <property type="entry name" value="S-adenosyl-L-methionine-dependent methyltransferases"/>
    <property type="match status" value="1"/>
</dbReference>
<reference evidence="4 5" key="1">
    <citation type="submission" date="2020-08" db="EMBL/GenBank/DDBJ databases">
        <title>Genomic Encyclopedia of Type Strains, Phase IV (KMG-IV): sequencing the most valuable type-strain genomes for metagenomic binning, comparative biology and taxonomic classification.</title>
        <authorList>
            <person name="Goeker M."/>
        </authorList>
    </citation>
    <scope>NUCLEOTIDE SEQUENCE [LARGE SCALE GENOMIC DNA]</scope>
    <source>
        <strain evidence="4 5">DSM 100044</strain>
    </source>
</reference>
<dbReference type="GO" id="GO:0004719">
    <property type="term" value="F:protein-L-isoaspartate (D-aspartate) O-methyltransferase activity"/>
    <property type="evidence" value="ECO:0007669"/>
    <property type="project" value="InterPro"/>
</dbReference>
<evidence type="ECO:0000313" key="4">
    <source>
        <dbReference type="EMBL" id="MBB5714741.1"/>
    </source>
</evidence>
<dbReference type="InterPro" id="IPR029063">
    <property type="entry name" value="SAM-dependent_MTases_sf"/>
</dbReference>
<evidence type="ECO:0000256" key="3">
    <source>
        <dbReference type="ARBA" id="ARBA00030757"/>
    </source>
</evidence>
<gene>
    <name evidence="4" type="ORF">FHS94_001577</name>
</gene>
<dbReference type="InterPro" id="IPR000682">
    <property type="entry name" value="PCMT"/>
</dbReference>
<organism evidence="4 5">
    <name type="scientific">Sphingomonas aerophila</name>
    <dbReference type="NCBI Taxonomy" id="1344948"/>
    <lineage>
        <taxon>Bacteria</taxon>
        <taxon>Pseudomonadati</taxon>
        <taxon>Pseudomonadota</taxon>
        <taxon>Alphaproteobacteria</taxon>
        <taxon>Sphingomonadales</taxon>
        <taxon>Sphingomonadaceae</taxon>
        <taxon>Sphingomonas</taxon>
    </lineage>
</organism>
<dbReference type="Proteomes" id="UP000546200">
    <property type="component" value="Unassembled WGS sequence"/>
</dbReference>
<dbReference type="AlphaFoldDB" id="A0A7W9EU29"/>
<evidence type="ECO:0000313" key="5">
    <source>
        <dbReference type="Proteomes" id="UP000546200"/>
    </source>
</evidence>
<sequence>MIATSLASPAGIDTQAMRMAMVSSQLRTNAVDDTRVVEAMATVPRELFMPEAARFAAYRDVAIPLGGGRSMNMPLATGRLLTVADLEATDRVLLIGAAGGYSAALLAHVVAEVVAVEESASLAGLARTPLAGQEKVTVVEGPLTAGHPEGAPYDVLIVDGAVEVLPETLVAQLKPGARIAAGLVDRGVTRLAFGRTSASGYGLQPFADIECVVLPGFSRPRSFQF</sequence>
<comment type="similarity">
    <text evidence="1">Belongs to the methyltransferase superfamily. L-isoaspartyl/D-aspartyl protein methyltransferase family.</text>
</comment>
<keyword evidence="5" id="KW-1185">Reference proteome</keyword>
<dbReference type="RefSeq" id="WP_184056326.1">
    <property type="nucleotide sequence ID" value="NZ_JACIJK010000004.1"/>
</dbReference>
<dbReference type="Pfam" id="PF01135">
    <property type="entry name" value="PCMT"/>
    <property type="match status" value="1"/>
</dbReference>
<accession>A0A7W9EU29</accession>
<keyword evidence="4" id="KW-0489">Methyltransferase</keyword>
<proteinExistence type="inferred from homology"/>
<evidence type="ECO:0000256" key="2">
    <source>
        <dbReference type="ARBA" id="ARBA00013346"/>
    </source>
</evidence>
<name>A0A7W9EU29_9SPHN</name>